<evidence type="ECO:0000259" key="6">
    <source>
        <dbReference type="PROSITE" id="PS50405"/>
    </source>
</evidence>
<reference evidence="7 8" key="1">
    <citation type="submission" date="2020-08" db="EMBL/GenBank/DDBJ databases">
        <title>Plant Genome Project.</title>
        <authorList>
            <person name="Zhang R.-G."/>
        </authorList>
    </citation>
    <scope>NUCLEOTIDE SEQUENCE [LARGE SCALE GENOMIC DNA]</scope>
    <source>
        <tissue evidence="7">Rhizome</tissue>
    </source>
</reference>
<dbReference type="SFLD" id="SFLDS00019">
    <property type="entry name" value="Glutathione_Transferase_(cytos"/>
    <property type="match status" value="1"/>
</dbReference>
<accession>A0A8J5C3B6</accession>
<evidence type="ECO:0000313" key="7">
    <source>
        <dbReference type="EMBL" id="KAG6471415.1"/>
    </source>
</evidence>
<dbReference type="SFLD" id="SFLDG00358">
    <property type="entry name" value="Main_(cytGST)"/>
    <property type="match status" value="1"/>
</dbReference>
<dbReference type="SMR" id="A0A8J5C3B6"/>
<dbReference type="InterPro" id="IPR036249">
    <property type="entry name" value="Thioredoxin-like_sf"/>
</dbReference>
<evidence type="ECO:0000256" key="4">
    <source>
        <dbReference type="RuleBase" id="RU003494"/>
    </source>
</evidence>
<evidence type="ECO:0000256" key="1">
    <source>
        <dbReference type="ARBA" id="ARBA00012452"/>
    </source>
</evidence>
<dbReference type="GO" id="GO:0004364">
    <property type="term" value="F:glutathione transferase activity"/>
    <property type="evidence" value="ECO:0007669"/>
    <property type="project" value="UniProtKB-EC"/>
</dbReference>
<keyword evidence="2" id="KW-0808">Transferase</keyword>
<dbReference type="CDD" id="cd03058">
    <property type="entry name" value="GST_N_Tau"/>
    <property type="match status" value="1"/>
</dbReference>
<dbReference type="Proteomes" id="UP000734854">
    <property type="component" value="Unassembled WGS sequence"/>
</dbReference>
<dbReference type="PROSITE" id="PS50405">
    <property type="entry name" value="GST_CTER"/>
    <property type="match status" value="1"/>
</dbReference>
<dbReference type="SUPFAM" id="SSF52833">
    <property type="entry name" value="Thioredoxin-like"/>
    <property type="match status" value="1"/>
</dbReference>
<dbReference type="InterPro" id="IPR045074">
    <property type="entry name" value="GST_C_Tau"/>
</dbReference>
<name>A0A8J5C3B6_ZINOF</name>
<dbReference type="CDD" id="cd03185">
    <property type="entry name" value="GST_C_Tau"/>
    <property type="match status" value="1"/>
</dbReference>
<dbReference type="AlphaFoldDB" id="A0A8J5C3B6"/>
<dbReference type="Pfam" id="PF00043">
    <property type="entry name" value="GST_C"/>
    <property type="match status" value="1"/>
</dbReference>
<dbReference type="SUPFAM" id="SSF47616">
    <property type="entry name" value="GST C-terminal domain-like"/>
    <property type="match status" value="1"/>
</dbReference>
<organism evidence="7 8">
    <name type="scientific">Zingiber officinale</name>
    <name type="common">Ginger</name>
    <name type="synonym">Amomum zingiber</name>
    <dbReference type="NCBI Taxonomy" id="94328"/>
    <lineage>
        <taxon>Eukaryota</taxon>
        <taxon>Viridiplantae</taxon>
        <taxon>Streptophyta</taxon>
        <taxon>Embryophyta</taxon>
        <taxon>Tracheophyta</taxon>
        <taxon>Spermatophyta</taxon>
        <taxon>Magnoliopsida</taxon>
        <taxon>Liliopsida</taxon>
        <taxon>Zingiberales</taxon>
        <taxon>Zingiberaceae</taxon>
        <taxon>Zingiber</taxon>
    </lineage>
</organism>
<dbReference type="InterPro" id="IPR040079">
    <property type="entry name" value="Glutathione_S-Trfase"/>
</dbReference>
<dbReference type="Pfam" id="PF02798">
    <property type="entry name" value="GST_N"/>
    <property type="match status" value="1"/>
</dbReference>
<dbReference type="InterPro" id="IPR010987">
    <property type="entry name" value="Glutathione-S-Trfase_C-like"/>
</dbReference>
<dbReference type="InterPro" id="IPR045073">
    <property type="entry name" value="Omega/Tau-like"/>
</dbReference>
<dbReference type="Gene3D" id="3.40.30.10">
    <property type="entry name" value="Glutaredoxin"/>
    <property type="match status" value="1"/>
</dbReference>
<dbReference type="EMBL" id="JACMSC010000020">
    <property type="protein sequence ID" value="KAG6471415.1"/>
    <property type="molecule type" value="Genomic_DNA"/>
</dbReference>
<dbReference type="GO" id="GO:0005737">
    <property type="term" value="C:cytoplasm"/>
    <property type="evidence" value="ECO:0007669"/>
    <property type="project" value="TreeGrafter"/>
</dbReference>
<feature type="domain" description="GST N-terminal" evidence="5">
    <location>
        <begin position="3"/>
        <end position="82"/>
    </location>
</feature>
<dbReference type="Gene3D" id="1.20.1050.10">
    <property type="match status" value="2"/>
</dbReference>
<dbReference type="PROSITE" id="PS50404">
    <property type="entry name" value="GST_NTER"/>
    <property type="match status" value="1"/>
</dbReference>
<keyword evidence="8" id="KW-1185">Reference proteome</keyword>
<evidence type="ECO:0000259" key="5">
    <source>
        <dbReference type="PROSITE" id="PS50404"/>
    </source>
</evidence>
<gene>
    <name evidence="7" type="ORF">ZIOFF_068856</name>
</gene>
<sequence length="252" mass="28792">MAEAVVLLDLWVSPFGQRCRIALAEKGVAYEYKEQDLDNKSPLLLQANPVHKKIPVLIHDGKPVCESLIIVQYIDEVWSDGAPLLPADPYARAQARFWGDFIDKKMERSCISNLHMNFQSLFRCELNANKSSAFCSFSMDQIYEYGTRLWKLKGEAHQEAKKEFIEILKVLEAELGDKKYFGGDAFGYVDIALVPFCPWFYTFETCGGFSVEAEAPKLVAWGKRCLERESVSKVFDDPVKVYEILKQVYGFE</sequence>
<comment type="similarity">
    <text evidence="4">Belongs to the GST superfamily.</text>
</comment>
<dbReference type="InterPro" id="IPR004045">
    <property type="entry name" value="Glutathione_S-Trfase_N"/>
</dbReference>
<dbReference type="SFLD" id="SFLDG01152">
    <property type="entry name" value="Main.3:_Omega-_and_Tau-like"/>
    <property type="match status" value="1"/>
</dbReference>
<comment type="catalytic activity">
    <reaction evidence="3">
        <text>RX + glutathione = an S-substituted glutathione + a halide anion + H(+)</text>
        <dbReference type="Rhea" id="RHEA:16437"/>
        <dbReference type="ChEBI" id="CHEBI:15378"/>
        <dbReference type="ChEBI" id="CHEBI:16042"/>
        <dbReference type="ChEBI" id="CHEBI:17792"/>
        <dbReference type="ChEBI" id="CHEBI:57925"/>
        <dbReference type="ChEBI" id="CHEBI:90779"/>
        <dbReference type="EC" id="2.5.1.18"/>
    </reaction>
</comment>
<proteinExistence type="inferred from homology"/>
<evidence type="ECO:0000313" key="8">
    <source>
        <dbReference type="Proteomes" id="UP000734854"/>
    </source>
</evidence>
<feature type="domain" description="GST C-terminal" evidence="6">
    <location>
        <begin position="88"/>
        <end position="248"/>
    </location>
</feature>
<dbReference type="InterPro" id="IPR004046">
    <property type="entry name" value="GST_C"/>
</dbReference>
<dbReference type="EC" id="2.5.1.18" evidence="1"/>
<evidence type="ECO:0000256" key="3">
    <source>
        <dbReference type="ARBA" id="ARBA00047960"/>
    </source>
</evidence>
<evidence type="ECO:0000256" key="2">
    <source>
        <dbReference type="ARBA" id="ARBA00022679"/>
    </source>
</evidence>
<dbReference type="InterPro" id="IPR036282">
    <property type="entry name" value="Glutathione-S-Trfase_C_sf"/>
</dbReference>
<dbReference type="GO" id="GO:0006749">
    <property type="term" value="P:glutathione metabolic process"/>
    <property type="evidence" value="ECO:0007669"/>
    <property type="project" value="InterPro"/>
</dbReference>
<comment type="caution">
    <text evidence="7">The sequence shown here is derived from an EMBL/GenBank/DDBJ whole genome shotgun (WGS) entry which is preliminary data.</text>
</comment>
<dbReference type="PANTHER" id="PTHR11260:SF781">
    <property type="entry name" value="GLUTATHIONE S-TRANSFERASE U19"/>
    <property type="match status" value="1"/>
</dbReference>
<dbReference type="FunFam" id="3.40.30.10:FF:000014">
    <property type="entry name" value="Tau class glutathione S-transferase"/>
    <property type="match status" value="1"/>
</dbReference>
<dbReference type="PANTHER" id="PTHR11260">
    <property type="entry name" value="GLUTATHIONE S-TRANSFERASE, GST, SUPERFAMILY, GST DOMAIN CONTAINING"/>
    <property type="match status" value="1"/>
</dbReference>
<protein>
    <recommendedName>
        <fullName evidence="1">glutathione transferase</fullName>
        <ecNumber evidence="1">2.5.1.18</ecNumber>
    </recommendedName>
</protein>